<protein>
    <recommendedName>
        <fullName evidence="2">Arrestin-like N-terminal domain-containing protein</fullName>
    </recommendedName>
</protein>
<proteinExistence type="predicted"/>
<accession>A0A9P7GBW2</accession>
<dbReference type="OrthoDB" id="2333384at2759"/>
<reference evidence="3" key="2">
    <citation type="submission" date="2021-10" db="EMBL/GenBank/DDBJ databases">
        <title>Phylogenomics reveals ancestral predisposition of the termite-cultivated fungus Termitomyces towards a domesticated lifestyle.</title>
        <authorList>
            <person name="Auxier B."/>
            <person name="Grum-Grzhimaylo A."/>
            <person name="Cardenas M.E."/>
            <person name="Lodge J.D."/>
            <person name="Laessoe T."/>
            <person name="Pedersen O."/>
            <person name="Smith M.E."/>
            <person name="Kuyper T.W."/>
            <person name="Franco-Molano E.A."/>
            <person name="Baroni T.J."/>
            <person name="Aanen D.K."/>
        </authorList>
    </citation>
    <scope>NUCLEOTIDE SEQUENCE</scope>
    <source>
        <strain evidence="3">AP01</strain>
        <tissue evidence="3">Mycelium</tissue>
    </source>
</reference>
<reference evidence="3" key="1">
    <citation type="submission" date="2020-07" db="EMBL/GenBank/DDBJ databases">
        <authorList>
            <person name="Nieuwenhuis M."/>
            <person name="Van De Peppel L.J.J."/>
        </authorList>
    </citation>
    <scope>NUCLEOTIDE SEQUENCE</scope>
    <source>
        <strain evidence="3">AP01</strain>
        <tissue evidence="3">Mycelium</tissue>
    </source>
</reference>
<keyword evidence="4" id="KW-1185">Reference proteome</keyword>
<dbReference type="AlphaFoldDB" id="A0A9P7GBW2"/>
<evidence type="ECO:0000313" key="4">
    <source>
        <dbReference type="Proteomes" id="UP000775547"/>
    </source>
</evidence>
<feature type="compositionally biased region" description="Polar residues" evidence="1">
    <location>
        <begin position="9"/>
        <end position="24"/>
    </location>
</feature>
<dbReference type="SUPFAM" id="SSF81296">
    <property type="entry name" value="E set domains"/>
    <property type="match status" value="1"/>
</dbReference>
<sequence>MSDVPSYEPQLTSHNPPTYTSGHSYSLESKGSKWLNLHVNSPGSKPPSLPIFREGESISGQVELNLEKPESLKGVTIEVGTRSICIRFRFICKYYKVQAGTTAVGQEEIRFLDISETLWTPSKTQAKLSGQHSWAFEITLPKEVAVAVAKGEGRMYKLPPNFTEKASPAYIDYRLVVTVKRGAFKVNQTLSMNFAYLPKTLPDPPSELRRLAYDQGSTVCGPDLDPEGWEVLPPTSLKGTLFGVQNVEVECTLAIATPLCYALGSPMPLFLTLKSANKQALDILSAPAAIRVHLARSLGIGANAAESTKFGRTNNHFVTSAGQALFWDSDEQQDHVRKLQGELEITNALKPSFVFPRFTVKLLPFSATGWRASGPENAAVLLSEQVDIATQHTPGVLPRSTIPPGYRRPEQVNFNNTVGFLENGNQRFWHH</sequence>
<organism evidence="3 4">
    <name type="scientific">Asterophora parasitica</name>
    <dbReference type="NCBI Taxonomy" id="117018"/>
    <lineage>
        <taxon>Eukaryota</taxon>
        <taxon>Fungi</taxon>
        <taxon>Dikarya</taxon>
        <taxon>Basidiomycota</taxon>
        <taxon>Agaricomycotina</taxon>
        <taxon>Agaricomycetes</taxon>
        <taxon>Agaricomycetidae</taxon>
        <taxon>Agaricales</taxon>
        <taxon>Tricholomatineae</taxon>
        <taxon>Lyophyllaceae</taxon>
        <taxon>Asterophora</taxon>
    </lineage>
</organism>
<dbReference type="Proteomes" id="UP000775547">
    <property type="component" value="Unassembled WGS sequence"/>
</dbReference>
<dbReference type="Pfam" id="PF00339">
    <property type="entry name" value="Arrestin_N"/>
    <property type="match status" value="1"/>
</dbReference>
<dbReference type="Gene3D" id="2.60.40.640">
    <property type="match status" value="1"/>
</dbReference>
<dbReference type="InterPro" id="IPR014756">
    <property type="entry name" value="Ig_E-set"/>
</dbReference>
<dbReference type="InterPro" id="IPR014752">
    <property type="entry name" value="Arrestin-like_C"/>
</dbReference>
<feature type="domain" description="Arrestin-like N-terminal" evidence="2">
    <location>
        <begin position="50"/>
        <end position="195"/>
    </location>
</feature>
<feature type="region of interest" description="Disordered" evidence="1">
    <location>
        <begin position="1"/>
        <end position="24"/>
    </location>
</feature>
<dbReference type="EMBL" id="JABCKV010000014">
    <property type="protein sequence ID" value="KAG5647016.1"/>
    <property type="molecule type" value="Genomic_DNA"/>
</dbReference>
<evidence type="ECO:0000256" key="1">
    <source>
        <dbReference type="SAM" id="MobiDB-lite"/>
    </source>
</evidence>
<name>A0A9P7GBW2_9AGAR</name>
<dbReference type="InterPro" id="IPR011021">
    <property type="entry name" value="Arrestin-like_N"/>
</dbReference>
<evidence type="ECO:0000259" key="2">
    <source>
        <dbReference type="Pfam" id="PF00339"/>
    </source>
</evidence>
<evidence type="ECO:0000313" key="3">
    <source>
        <dbReference type="EMBL" id="KAG5647016.1"/>
    </source>
</evidence>
<gene>
    <name evidence="3" type="ORF">DXG03_001741</name>
</gene>
<comment type="caution">
    <text evidence="3">The sequence shown here is derived from an EMBL/GenBank/DDBJ whole genome shotgun (WGS) entry which is preliminary data.</text>
</comment>